<evidence type="ECO:0000313" key="1">
    <source>
        <dbReference type="EMBL" id="KAF7808717.1"/>
    </source>
</evidence>
<dbReference type="EMBL" id="JAAIUW010000011">
    <property type="protein sequence ID" value="KAF7808717.1"/>
    <property type="molecule type" value="Genomic_DNA"/>
</dbReference>
<dbReference type="PANTHER" id="PTHR46325">
    <property type="entry name" value="CRIB DOMAIN-CONTAINING PROTEIN RIC8"/>
    <property type="match status" value="1"/>
</dbReference>
<dbReference type="AlphaFoldDB" id="A0A834W411"/>
<evidence type="ECO:0000313" key="2">
    <source>
        <dbReference type="Proteomes" id="UP000634136"/>
    </source>
</evidence>
<keyword evidence="2" id="KW-1185">Reference proteome</keyword>
<comment type="caution">
    <text evidence="1">The sequence shown here is derived from an EMBL/GenBank/DDBJ whole genome shotgun (WGS) entry which is preliminary data.</text>
</comment>
<reference evidence="1" key="1">
    <citation type="submission" date="2020-09" db="EMBL/GenBank/DDBJ databases">
        <title>Genome-Enabled Discovery of Anthraquinone Biosynthesis in Senna tora.</title>
        <authorList>
            <person name="Kang S.-H."/>
            <person name="Pandey R.P."/>
            <person name="Lee C.-M."/>
            <person name="Sim J.-S."/>
            <person name="Jeong J.-T."/>
            <person name="Choi B.-S."/>
            <person name="Jung M."/>
            <person name="Ginzburg D."/>
            <person name="Zhao K."/>
            <person name="Won S.Y."/>
            <person name="Oh T.-J."/>
            <person name="Yu Y."/>
            <person name="Kim N.-H."/>
            <person name="Lee O.R."/>
            <person name="Lee T.-H."/>
            <person name="Bashyal P."/>
            <person name="Kim T.-S."/>
            <person name="Lee W.-H."/>
            <person name="Kawkins C."/>
            <person name="Kim C.-K."/>
            <person name="Kim J.S."/>
            <person name="Ahn B.O."/>
            <person name="Rhee S.Y."/>
            <person name="Sohng J.K."/>
        </authorList>
    </citation>
    <scope>NUCLEOTIDE SEQUENCE</scope>
    <source>
        <tissue evidence="1">Leaf</tissue>
    </source>
</reference>
<gene>
    <name evidence="1" type="ORF">G2W53_035460</name>
</gene>
<dbReference type="OrthoDB" id="5575062at2759"/>
<name>A0A834W411_9FABA</name>
<organism evidence="1 2">
    <name type="scientific">Senna tora</name>
    <dbReference type="NCBI Taxonomy" id="362788"/>
    <lineage>
        <taxon>Eukaryota</taxon>
        <taxon>Viridiplantae</taxon>
        <taxon>Streptophyta</taxon>
        <taxon>Embryophyta</taxon>
        <taxon>Tracheophyta</taxon>
        <taxon>Spermatophyta</taxon>
        <taxon>Magnoliopsida</taxon>
        <taxon>eudicotyledons</taxon>
        <taxon>Gunneridae</taxon>
        <taxon>Pentapetalae</taxon>
        <taxon>rosids</taxon>
        <taxon>fabids</taxon>
        <taxon>Fabales</taxon>
        <taxon>Fabaceae</taxon>
        <taxon>Caesalpinioideae</taxon>
        <taxon>Cassia clade</taxon>
        <taxon>Senna</taxon>
    </lineage>
</organism>
<accession>A0A834W411</accession>
<proteinExistence type="predicted"/>
<protein>
    <submittedName>
        <fullName evidence="1">Structural maintenance of chromosomes protein 4</fullName>
    </submittedName>
</protein>
<sequence length="198" mass="22294">MESASLTHRHRCRSVQLVNLGSISVKVKIDFVALVNIRSIDEAIVIGVALSLSSSAWNLLSRYCTELAKVRAELEPWEKDLIEHKGKLEVASAENKLLHEKKVALMSFWYRFECQQQEANNMLKYRSERNFSYENKLGRGGYGPVYKLSMASVASVAHMSSRTYEKEEDENEIGFPTDVKPVAHIGMDGPSAKAPSWS</sequence>
<dbReference type="Proteomes" id="UP000634136">
    <property type="component" value="Unassembled WGS sequence"/>
</dbReference>
<dbReference type="PANTHER" id="PTHR46325:SF20">
    <property type="entry name" value="CRIB DOMAIN-CONTAINING PROTEIN RIC10"/>
    <property type="match status" value="1"/>
</dbReference>